<dbReference type="InterPro" id="IPR000198">
    <property type="entry name" value="RhoGAP_dom"/>
</dbReference>
<dbReference type="GO" id="GO:0007165">
    <property type="term" value="P:signal transduction"/>
    <property type="evidence" value="ECO:0007669"/>
    <property type="project" value="InterPro"/>
</dbReference>
<dbReference type="EMBL" id="CH964232">
    <property type="protein sequence ID" value="EDW81213.2"/>
    <property type="molecule type" value="Genomic_DNA"/>
</dbReference>
<dbReference type="PANTHER" id="PTHR15670:SF4">
    <property type="entry name" value="RHO GTPASE-ACTIVATING PROTEIN 11A"/>
    <property type="match status" value="1"/>
</dbReference>
<name>B4NBP9_DROWI</name>
<protein>
    <recommendedName>
        <fullName evidence="1">Rho-GAP domain-containing protein</fullName>
    </recommendedName>
</protein>
<dbReference type="Gene3D" id="1.10.555.10">
    <property type="entry name" value="Rho GTPase activation protein"/>
    <property type="match status" value="1"/>
</dbReference>
<dbReference type="InterPro" id="IPR008936">
    <property type="entry name" value="Rho_GTPase_activation_prot"/>
</dbReference>
<evidence type="ECO:0000313" key="3">
    <source>
        <dbReference type="Proteomes" id="UP000007798"/>
    </source>
</evidence>
<dbReference type="eggNOG" id="KOG2710">
    <property type="taxonomic scope" value="Eukaryota"/>
</dbReference>
<gene>
    <name evidence="2" type="primary">Dwil\GK11942</name>
    <name evidence="2" type="ORF">Dwil_GK11942</name>
</gene>
<dbReference type="InParanoid" id="B4NBP9"/>
<dbReference type="InterPro" id="IPR042869">
    <property type="entry name" value="ARHGAP11A/B"/>
</dbReference>
<dbReference type="Proteomes" id="UP000007798">
    <property type="component" value="Unassembled WGS sequence"/>
</dbReference>
<dbReference type="GO" id="GO:0005096">
    <property type="term" value="F:GTPase activator activity"/>
    <property type="evidence" value="ECO:0007669"/>
    <property type="project" value="TreeGrafter"/>
</dbReference>
<evidence type="ECO:0000259" key="1">
    <source>
        <dbReference type="PROSITE" id="PS50238"/>
    </source>
</evidence>
<proteinExistence type="predicted"/>
<accession>B4NBP9</accession>
<dbReference type="SMR" id="B4NBP9"/>
<dbReference type="AlphaFoldDB" id="B4NBP9"/>
<reference evidence="2 3" key="1">
    <citation type="journal article" date="2007" name="Nature">
        <title>Evolution of genes and genomes on the Drosophila phylogeny.</title>
        <authorList>
            <consortium name="Drosophila 12 Genomes Consortium"/>
            <person name="Clark A.G."/>
            <person name="Eisen M.B."/>
            <person name="Smith D.R."/>
            <person name="Bergman C.M."/>
            <person name="Oliver B."/>
            <person name="Markow T.A."/>
            <person name="Kaufman T.C."/>
            <person name="Kellis M."/>
            <person name="Gelbart W."/>
            <person name="Iyer V.N."/>
            <person name="Pollard D.A."/>
            <person name="Sackton T.B."/>
            <person name="Larracuente A.M."/>
            <person name="Singh N.D."/>
            <person name="Abad J.P."/>
            <person name="Abt D.N."/>
            <person name="Adryan B."/>
            <person name="Aguade M."/>
            <person name="Akashi H."/>
            <person name="Anderson W.W."/>
            <person name="Aquadro C.F."/>
            <person name="Ardell D.H."/>
            <person name="Arguello R."/>
            <person name="Artieri C.G."/>
            <person name="Barbash D.A."/>
            <person name="Barker D."/>
            <person name="Barsanti P."/>
            <person name="Batterham P."/>
            <person name="Batzoglou S."/>
            <person name="Begun D."/>
            <person name="Bhutkar A."/>
            <person name="Blanco E."/>
            <person name="Bosak S.A."/>
            <person name="Bradley R.K."/>
            <person name="Brand A.D."/>
            <person name="Brent M.R."/>
            <person name="Brooks A.N."/>
            <person name="Brown R.H."/>
            <person name="Butlin R.K."/>
            <person name="Caggese C."/>
            <person name="Calvi B.R."/>
            <person name="Bernardo de Carvalho A."/>
            <person name="Caspi A."/>
            <person name="Castrezana S."/>
            <person name="Celniker S.E."/>
            <person name="Chang J.L."/>
            <person name="Chapple C."/>
            <person name="Chatterji S."/>
            <person name="Chinwalla A."/>
            <person name="Civetta A."/>
            <person name="Clifton S.W."/>
            <person name="Comeron J.M."/>
            <person name="Costello J.C."/>
            <person name="Coyne J.A."/>
            <person name="Daub J."/>
            <person name="David R.G."/>
            <person name="Delcher A.L."/>
            <person name="Delehaunty K."/>
            <person name="Do C.B."/>
            <person name="Ebling H."/>
            <person name="Edwards K."/>
            <person name="Eickbush T."/>
            <person name="Evans J.D."/>
            <person name="Filipski A."/>
            <person name="Findeiss S."/>
            <person name="Freyhult E."/>
            <person name="Fulton L."/>
            <person name="Fulton R."/>
            <person name="Garcia A.C."/>
            <person name="Gardiner A."/>
            <person name="Garfield D.A."/>
            <person name="Garvin B.E."/>
            <person name="Gibson G."/>
            <person name="Gilbert D."/>
            <person name="Gnerre S."/>
            <person name="Godfrey J."/>
            <person name="Good R."/>
            <person name="Gotea V."/>
            <person name="Gravely B."/>
            <person name="Greenberg A.J."/>
            <person name="Griffiths-Jones S."/>
            <person name="Gross S."/>
            <person name="Guigo R."/>
            <person name="Gustafson E.A."/>
            <person name="Haerty W."/>
            <person name="Hahn M.W."/>
            <person name="Halligan D.L."/>
            <person name="Halpern A.L."/>
            <person name="Halter G.M."/>
            <person name="Han M.V."/>
            <person name="Heger A."/>
            <person name="Hillier L."/>
            <person name="Hinrichs A.S."/>
            <person name="Holmes I."/>
            <person name="Hoskins R.A."/>
            <person name="Hubisz M.J."/>
            <person name="Hultmark D."/>
            <person name="Huntley M.A."/>
            <person name="Jaffe D.B."/>
            <person name="Jagadeeshan S."/>
            <person name="Jeck W.R."/>
            <person name="Johnson J."/>
            <person name="Jones C.D."/>
            <person name="Jordan W.C."/>
            <person name="Karpen G.H."/>
            <person name="Kataoka E."/>
            <person name="Keightley P.D."/>
            <person name="Kheradpour P."/>
            <person name="Kirkness E.F."/>
            <person name="Koerich L.B."/>
            <person name="Kristiansen K."/>
            <person name="Kudrna D."/>
            <person name="Kulathinal R.J."/>
            <person name="Kumar S."/>
            <person name="Kwok R."/>
            <person name="Lander E."/>
            <person name="Langley C.H."/>
            <person name="Lapoint R."/>
            <person name="Lazzaro B.P."/>
            <person name="Lee S.J."/>
            <person name="Levesque L."/>
            <person name="Li R."/>
            <person name="Lin C.F."/>
            <person name="Lin M.F."/>
            <person name="Lindblad-Toh K."/>
            <person name="Llopart A."/>
            <person name="Long M."/>
            <person name="Low L."/>
            <person name="Lozovsky E."/>
            <person name="Lu J."/>
            <person name="Luo M."/>
            <person name="Machado C.A."/>
            <person name="Makalowski W."/>
            <person name="Marzo M."/>
            <person name="Matsuda M."/>
            <person name="Matzkin L."/>
            <person name="McAllister B."/>
            <person name="McBride C.S."/>
            <person name="McKernan B."/>
            <person name="McKernan K."/>
            <person name="Mendez-Lago M."/>
            <person name="Minx P."/>
            <person name="Mollenhauer M.U."/>
            <person name="Montooth K."/>
            <person name="Mount S.M."/>
            <person name="Mu X."/>
            <person name="Myers E."/>
            <person name="Negre B."/>
            <person name="Newfeld S."/>
            <person name="Nielsen R."/>
            <person name="Noor M.A."/>
            <person name="O'Grady P."/>
            <person name="Pachter L."/>
            <person name="Papaceit M."/>
            <person name="Parisi M.J."/>
            <person name="Parisi M."/>
            <person name="Parts L."/>
            <person name="Pedersen J.S."/>
            <person name="Pesole G."/>
            <person name="Phillippy A.M."/>
            <person name="Ponting C.P."/>
            <person name="Pop M."/>
            <person name="Porcelli D."/>
            <person name="Powell J.R."/>
            <person name="Prohaska S."/>
            <person name="Pruitt K."/>
            <person name="Puig M."/>
            <person name="Quesneville H."/>
            <person name="Ram K.R."/>
            <person name="Rand D."/>
            <person name="Rasmussen M.D."/>
            <person name="Reed L.K."/>
            <person name="Reenan R."/>
            <person name="Reily A."/>
            <person name="Remington K.A."/>
            <person name="Rieger T.T."/>
            <person name="Ritchie M.G."/>
            <person name="Robin C."/>
            <person name="Rogers Y.H."/>
            <person name="Rohde C."/>
            <person name="Rozas J."/>
            <person name="Rubenfield M.J."/>
            <person name="Ruiz A."/>
            <person name="Russo S."/>
            <person name="Salzberg S.L."/>
            <person name="Sanchez-Gracia A."/>
            <person name="Saranga D.J."/>
            <person name="Sato H."/>
            <person name="Schaeffer S.W."/>
            <person name="Schatz M.C."/>
            <person name="Schlenke T."/>
            <person name="Schwartz R."/>
            <person name="Segarra C."/>
            <person name="Singh R.S."/>
            <person name="Sirot L."/>
            <person name="Sirota M."/>
            <person name="Sisneros N.B."/>
            <person name="Smith C.D."/>
            <person name="Smith T.F."/>
            <person name="Spieth J."/>
            <person name="Stage D.E."/>
            <person name="Stark A."/>
            <person name="Stephan W."/>
            <person name="Strausberg R.L."/>
            <person name="Strempel S."/>
            <person name="Sturgill D."/>
            <person name="Sutton G."/>
            <person name="Sutton G.G."/>
            <person name="Tao W."/>
            <person name="Teichmann S."/>
            <person name="Tobari Y.N."/>
            <person name="Tomimura Y."/>
            <person name="Tsolas J.M."/>
            <person name="Valente V.L."/>
            <person name="Venter E."/>
            <person name="Venter J.C."/>
            <person name="Vicario S."/>
            <person name="Vieira F.G."/>
            <person name="Vilella A.J."/>
            <person name="Villasante A."/>
            <person name="Walenz B."/>
            <person name="Wang J."/>
            <person name="Wasserman M."/>
            <person name="Watts T."/>
            <person name="Wilson D."/>
            <person name="Wilson R.K."/>
            <person name="Wing R.A."/>
            <person name="Wolfner M.F."/>
            <person name="Wong A."/>
            <person name="Wong G.K."/>
            <person name="Wu C.I."/>
            <person name="Wu G."/>
            <person name="Yamamoto D."/>
            <person name="Yang H.P."/>
            <person name="Yang S.P."/>
            <person name="Yorke J.A."/>
            <person name="Yoshida K."/>
            <person name="Zdobnov E."/>
            <person name="Zhang P."/>
            <person name="Zhang Y."/>
            <person name="Zimin A.V."/>
            <person name="Baldwin J."/>
            <person name="Abdouelleil A."/>
            <person name="Abdulkadir J."/>
            <person name="Abebe A."/>
            <person name="Abera B."/>
            <person name="Abreu J."/>
            <person name="Acer S.C."/>
            <person name="Aftuck L."/>
            <person name="Alexander A."/>
            <person name="An P."/>
            <person name="Anderson E."/>
            <person name="Anderson S."/>
            <person name="Arachi H."/>
            <person name="Azer M."/>
            <person name="Bachantsang P."/>
            <person name="Barry A."/>
            <person name="Bayul T."/>
            <person name="Berlin A."/>
            <person name="Bessette D."/>
            <person name="Bloom T."/>
            <person name="Blye J."/>
            <person name="Boguslavskiy L."/>
            <person name="Bonnet C."/>
            <person name="Boukhgalter B."/>
            <person name="Bourzgui I."/>
            <person name="Brown A."/>
            <person name="Cahill P."/>
            <person name="Channer S."/>
            <person name="Cheshatsang Y."/>
            <person name="Chuda L."/>
            <person name="Citroen M."/>
            <person name="Collymore A."/>
            <person name="Cooke P."/>
            <person name="Costello M."/>
            <person name="D'Aco K."/>
            <person name="Daza R."/>
            <person name="De Haan G."/>
            <person name="DeGray S."/>
            <person name="DeMaso C."/>
            <person name="Dhargay N."/>
            <person name="Dooley K."/>
            <person name="Dooley E."/>
            <person name="Doricent M."/>
            <person name="Dorje P."/>
            <person name="Dorjee K."/>
            <person name="Dupes A."/>
            <person name="Elong R."/>
            <person name="Falk J."/>
            <person name="Farina A."/>
            <person name="Faro S."/>
            <person name="Ferguson D."/>
            <person name="Fisher S."/>
            <person name="Foley C.D."/>
            <person name="Franke A."/>
            <person name="Friedrich D."/>
            <person name="Gadbois L."/>
            <person name="Gearin G."/>
            <person name="Gearin C.R."/>
            <person name="Giannoukos G."/>
            <person name="Goode T."/>
            <person name="Graham J."/>
            <person name="Grandbois E."/>
            <person name="Grewal S."/>
            <person name="Gyaltsen K."/>
            <person name="Hafez N."/>
            <person name="Hagos B."/>
            <person name="Hall J."/>
            <person name="Henson C."/>
            <person name="Hollinger A."/>
            <person name="Honan T."/>
            <person name="Huard M.D."/>
            <person name="Hughes L."/>
            <person name="Hurhula B."/>
            <person name="Husby M.E."/>
            <person name="Kamat A."/>
            <person name="Kanga B."/>
            <person name="Kashin S."/>
            <person name="Khazanovich D."/>
            <person name="Kisner P."/>
            <person name="Lance K."/>
            <person name="Lara M."/>
            <person name="Lee W."/>
            <person name="Lennon N."/>
            <person name="Letendre F."/>
            <person name="LeVine R."/>
            <person name="Lipovsky A."/>
            <person name="Liu X."/>
            <person name="Liu J."/>
            <person name="Liu S."/>
            <person name="Lokyitsang T."/>
            <person name="Lokyitsang Y."/>
            <person name="Lubonja R."/>
            <person name="Lui A."/>
            <person name="MacDonald P."/>
            <person name="Magnisalis V."/>
            <person name="Maru K."/>
            <person name="Matthews C."/>
            <person name="McCusker W."/>
            <person name="McDonough S."/>
            <person name="Mehta T."/>
            <person name="Meldrim J."/>
            <person name="Meneus L."/>
            <person name="Mihai O."/>
            <person name="Mihalev A."/>
            <person name="Mihova T."/>
            <person name="Mittelman R."/>
            <person name="Mlenga V."/>
            <person name="Montmayeur A."/>
            <person name="Mulrain L."/>
            <person name="Navidi A."/>
            <person name="Naylor J."/>
            <person name="Negash T."/>
            <person name="Nguyen T."/>
            <person name="Nguyen N."/>
            <person name="Nicol R."/>
            <person name="Norbu C."/>
            <person name="Norbu N."/>
            <person name="Novod N."/>
            <person name="O'Neill B."/>
            <person name="Osman S."/>
            <person name="Markiewicz E."/>
            <person name="Oyono O.L."/>
            <person name="Patti C."/>
            <person name="Phunkhang P."/>
            <person name="Pierre F."/>
            <person name="Priest M."/>
            <person name="Raghuraman S."/>
            <person name="Rege F."/>
            <person name="Reyes R."/>
            <person name="Rise C."/>
            <person name="Rogov P."/>
            <person name="Ross K."/>
            <person name="Ryan E."/>
            <person name="Settipalli S."/>
            <person name="Shea T."/>
            <person name="Sherpa N."/>
            <person name="Shi L."/>
            <person name="Shih D."/>
            <person name="Sparrow T."/>
            <person name="Spaulding J."/>
            <person name="Stalker J."/>
            <person name="Stange-Thomann N."/>
            <person name="Stavropoulos S."/>
            <person name="Stone C."/>
            <person name="Strader C."/>
            <person name="Tesfaye S."/>
            <person name="Thomson T."/>
            <person name="Thoulutsang Y."/>
            <person name="Thoulutsang D."/>
            <person name="Topham K."/>
            <person name="Topping I."/>
            <person name="Tsamla T."/>
            <person name="Vassiliev H."/>
            <person name="Vo A."/>
            <person name="Wangchuk T."/>
            <person name="Wangdi T."/>
            <person name="Weiand M."/>
            <person name="Wilkinson J."/>
            <person name="Wilson A."/>
            <person name="Yadav S."/>
            <person name="Young G."/>
            <person name="Yu Q."/>
            <person name="Zembek L."/>
            <person name="Zhong D."/>
            <person name="Zimmer A."/>
            <person name="Zwirko Z."/>
            <person name="Jaffe D.B."/>
            <person name="Alvarez P."/>
            <person name="Brockman W."/>
            <person name="Butler J."/>
            <person name="Chin C."/>
            <person name="Gnerre S."/>
            <person name="Grabherr M."/>
            <person name="Kleber M."/>
            <person name="Mauceli E."/>
            <person name="MacCallum I."/>
        </authorList>
    </citation>
    <scope>NUCLEOTIDE SEQUENCE [LARGE SCALE GENOMIC DNA]</scope>
    <source>
        <strain evidence="3">Tucson 14030-0811.24</strain>
    </source>
</reference>
<keyword evidence="3" id="KW-1185">Reference proteome</keyword>
<dbReference type="STRING" id="7260.B4NBP9"/>
<evidence type="ECO:0000313" key="2">
    <source>
        <dbReference type="EMBL" id="EDW81213.2"/>
    </source>
</evidence>
<dbReference type="OrthoDB" id="410651at2759"/>
<feature type="domain" description="Rho-GAP" evidence="1">
    <location>
        <begin position="46"/>
        <end position="228"/>
    </location>
</feature>
<dbReference type="PANTHER" id="PTHR15670">
    <property type="entry name" value="RHO GTPASE ACTIVATING PROTEIN 11A"/>
    <property type="match status" value="1"/>
</dbReference>
<dbReference type="SMART" id="SM00324">
    <property type="entry name" value="RhoGAP"/>
    <property type="match status" value="1"/>
</dbReference>
<dbReference type="Pfam" id="PF00620">
    <property type="entry name" value="RhoGAP"/>
    <property type="match status" value="1"/>
</dbReference>
<sequence>MSNIFALSNLIINELKEIGVKHKEKKTKQTENKSSQRLFRQKLDYLRLTDAFLANGTVVQVPQFITEACSHILEHVDTEGIFRKAGSMAKQREIRKFLEAGLPLGKSHRVIDIANILSYFFRELPEPLIPVFIHETLLRCLQITERNRIKSIELTCLLLPALSLHTLAYFMQFLNTVTTHAEINKMTAENLAIVLAPSIMPYSDLNSLRFKNHIKVVQLLIHHANHIGTIPTNIREQLKAKNPSTPARSLGVTMHTQLKQRNATVEDSATKTANKKKKRRSEMFNGLKRIVGSAIGSLDNLDCSIDGSEKNDVFEDSKKKQPLGKQSNPLSTIMSQKRKFTEPLMFNSKRKDNKMSRLSLAGDQQIQNLPTSTGQTMERRWSLVSTGWAKKEAKRKELISNSSNTEKDDLNDAMCQLPTLDDSKPNTLDKSTDSDKIHIFKSEYEAIKQRVTAIENQISQEFEDKFVTPQCFHLNQFL</sequence>
<dbReference type="HOGENOM" id="CLU_355029_0_0_1"/>
<dbReference type="SUPFAM" id="SSF48350">
    <property type="entry name" value="GTPase activation domain, GAP"/>
    <property type="match status" value="1"/>
</dbReference>
<dbReference type="PROSITE" id="PS50238">
    <property type="entry name" value="RHOGAP"/>
    <property type="match status" value="1"/>
</dbReference>
<organism evidence="2 3">
    <name type="scientific">Drosophila willistoni</name>
    <name type="common">Fruit fly</name>
    <dbReference type="NCBI Taxonomy" id="7260"/>
    <lineage>
        <taxon>Eukaryota</taxon>
        <taxon>Metazoa</taxon>
        <taxon>Ecdysozoa</taxon>
        <taxon>Arthropoda</taxon>
        <taxon>Hexapoda</taxon>
        <taxon>Insecta</taxon>
        <taxon>Pterygota</taxon>
        <taxon>Neoptera</taxon>
        <taxon>Endopterygota</taxon>
        <taxon>Diptera</taxon>
        <taxon>Brachycera</taxon>
        <taxon>Muscomorpha</taxon>
        <taxon>Ephydroidea</taxon>
        <taxon>Drosophilidae</taxon>
        <taxon>Drosophila</taxon>
        <taxon>Sophophora</taxon>
    </lineage>
</organism>